<organism evidence="1 2">
    <name type="scientific">Cryptolaemus montrouzieri</name>
    <dbReference type="NCBI Taxonomy" id="559131"/>
    <lineage>
        <taxon>Eukaryota</taxon>
        <taxon>Metazoa</taxon>
        <taxon>Ecdysozoa</taxon>
        <taxon>Arthropoda</taxon>
        <taxon>Hexapoda</taxon>
        <taxon>Insecta</taxon>
        <taxon>Pterygota</taxon>
        <taxon>Neoptera</taxon>
        <taxon>Endopterygota</taxon>
        <taxon>Coleoptera</taxon>
        <taxon>Polyphaga</taxon>
        <taxon>Cucujiformia</taxon>
        <taxon>Coccinelloidea</taxon>
        <taxon>Coccinellidae</taxon>
        <taxon>Scymninae</taxon>
        <taxon>Scymnini</taxon>
        <taxon>Cryptolaemus</taxon>
    </lineage>
</organism>
<dbReference type="Proteomes" id="UP001516400">
    <property type="component" value="Unassembled WGS sequence"/>
</dbReference>
<dbReference type="EMBL" id="JABFTP020000001">
    <property type="protein sequence ID" value="KAL3267093.1"/>
    <property type="molecule type" value="Genomic_DNA"/>
</dbReference>
<evidence type="ECO:0000313" key="1">
    <source>
        <dbReference type="EMBL" id="KAL3267093.1"/>
    </source>
</evidence>
<protein>
    <submittedName>
        <fullName evidence="1">Uncharacterized protein</fullName>
    </submittedName>
</protein>
<gene>
    <name evidence="1" type="ORF">HHI36_011233</name>
</gene>
<evidence type="ECO:0000313" key="2">
    <source>
        <dbReference type="Proteomes" id="UP001516400"/>
    </source>
</evidence>
<comment type="caution">
    <text evidence="1">The sequence shown here is derived from an EMBL/GenBank/DDBJ whole genome shotgun (WGS) entry which is preliminary data.</text>
</comment>
<proteinExistence type="predicted"/>
<keyword evidence="2" id="KW-1185">Reference proteome</keyword>
<accession>A0ABD2ML55</accession>
<name>A0ABD2ML55_9CUCU</name>
<reference evidence="1 2" key="1">
    <citation type="journal article" date="2021" name="BMC Biol.">
        <title>Horizontally acquired antibacterial genes associated with adaptive radiation of ladybird beetles.</title>
        <authorList>
            <person name="Li H.S."/>
            <person name="Tang X.F."/>
            <person name="Huang Y.H."/>
            <person name="Xu Z.Y."/>
            <person name="Chen M.L."/>
            <person name="Du X.Y."/>
            <person name="Qiu B.Y."/>
            <person name="Chen P.T."/>
            <person name="Zhang W."/>
            <person name="Slipinski A."/>
            <person name="Escalona H.E."/>
            <person name="Waterhouse R.M."/>
            <person name="Zwick A."/>
            <person name="Pang H."/>
        </authorList>
    </citation>
    <scope>NUCLEOTIDE SEQUENCE [LARGE SCALE GENOMIC DNA]</scope>
    <source>
        <strain evidence="1">SYSU2018</strain>
    </source>
</reference>
<sequence>MKTPITANATNGSIIMGKVASKQMEKLDRVQYASIPTALGLIESTPINILLAESNELPLKRRRRWLATKYVGNAIRTKIPA</sequence>
<dbReference type="AlphaFoldDB" id="A0ABD2ML55"/>